<dbReference type="GO" id="GO:0000122">
    <property type="term" value="P:negative regulation of transcription by RNA polymerase II"/>
    <property type="evidence" value="ECO:0007669"/>
    <property type="project" value="TreeGrafter"/>
</dbReference>
<proteinExistence type="predicted"/>
<dbReference type="Pfam" id="PF01424">
    <property type="entry name" value="R3H"/>
    <property type="match status" value="1"/>
</dbReference>
<dbReference type="PROSITE" id="PS51061">
    <property type="entry name" value="R3H"/>
    <property type="match status" value="1"/>
</dbReference>
<dbReference type="Gene3D" id="3.30.1370.50">
    <property type="entry name" value="R3H-like domain"/>
    <property type="match status" value="1"/>
</dbReference>
<dbReference type="AlphaFoldDB" id="A0A1Q2YCH6"/>
<keyword evidence="3" id="KW-1185">Reference proteome</keyword>
<dbReference type="GO" id="GO:0005634">
    <property type="term" value="C:nucleus"/>
    <property type="evidence" value="ECO:0007669"/>
    <property type="project" value="TreeGrafter"/>
</dbReference>
<dbReference type="InterPro" id="IPR034078">
    <property type="entry name" value="NFX1_fam"/>
</dbReference>
<dbReference type="SUPFAM" id="SSF82708">
    <property type="entry name" value="R3H domain"/>
    <property type="match status" value="1"/>
</dbReference>
<dbReference type="GO" id="GO:0000981">
    <property type="term" value="F:DNA-binding transcription factor activity, RNA polymerase II-specific"/>
    <property type="evidence" value="ECO:0007669"/>
    <property type="project" value="TreeGrafter"/>
</dbReference>
<dbReference type="GO" id="GO:0000977">
    <property type="term" value="F:RNA polymerase II transcription regulatory region sequence-specific DNA binding"/>
    <property type="evidence" value="ECO:0007669"/>
    <property type="project" value="TreeGrafter"/>
</dbReference>
<dbReference type="Proteomes" id="UP000186136">
    <property type="component" value="Unassembled WGS sequence"/>
</dbReference>
<evidence type="ECO:0000259" key="1">
    <source>
        <dbReference type="PROSITE" id="PS51061"/>
    </source>
</evidence>
<accession>A0A1Q2YCH6</accession>
<comment type="caution">
    <text evidence="2">The sequence shown here is derived from an EMBL/GenBank/DDBJ whole genome shotgun (WGS) entry which is preliminary data.</text>
</comment>
<dbReference type="PANTHER" id="PTHR12360">
    <property type="entry name" value="NUCLEAR TRANSCRIPTION FACTOR, X-BOX BINDING 1 NFX1"/>
    <property type="match status" value="1"/>
</dbReference>
<dbReference type="EMBL" id="BDGI01000027">
    <property type="protein sequence ID" value="GAV27239.1"/>
    <property type="molecule type" value="Genomic_DNA"/>
</dbReference>
<sequence length="354" mass="40984">MIKESKNSHIVEDNDSTIDDETFTPHIACDEMCEKERRNRLLFDALGLNPARAKDTEVMLRMRTVESIYTPFTLNIYAKQPVWCKGIEEVFSQLLAHTMESSFRSLSNSEIKQSHHFRPMREVQRRFVHELAESWGLFSEAHDPEPHRSVFVKLVKSSKIPDIKLQEAHETYQKYKALEKKKSLERVSRQDEMEKHSSVSTERTYFNGIIIKDVFFGVTVETIDAAFFNICNQTENNSRKFPLMKNGRVEFICENMYVFYGDSCLEDEKSELEKQIEELCPLLDKRVKDSNLALKCIMAKVNIEEGTVVEVMDDTNNKDEVNGKISSSDNLVDVAGERLDDVKVEAVTVTSEWW</sequence>
<organism evidence="2 3">
    <name type="scientific">Pichia membranifaciens</name>
    <dbReference type="NCBI Taxonomy" id="4926"/>
    <lineage>
        <taxon>Eukaryota</taxon>
        <taxon>Fungi</taxon>
        <taxon>Dikarya</taxon>
        <taxon>Ascomycota</taxon>
        <taxon>Saccharomycotina</taxon>
        <taxon>Pichiomycetes</taxon>
        <taxon>Pichiales</taxon>
        <taxon>Pichiaceae</taxon>
        <taxon>Pichia</taxon>
    </lineage>
</organism>
<dbReference type="InterPro" id="IPR001374">
    <property type="entry name" value="R3H_dom"/>
</dbReference>
<evidence type="ECO:0000313" key="3">
    <source>
        <dbReference type="Proteomes" id="UP000186136"/>
    </source>
</evidence>
<dbReference type="PANTHER" id="PTHR12360:SF12">
    <property type="entry name" value="TRANSCRIPTIONAL REPRESSOR NF-X1"/>
    <property type="match status" value="1"/>
</dbReference>
<dbReference type="OrthoDB" id="6512771at2759"/>
<dbReference type="InterPro" id="IPR036867">
    <property type="entry name" value="R3H_dom_sf"/>
</dbReference>
<feature type="domain" description="R3H" evidence="1">
    <location>
        <begin position="93"/>
        <end position="156"/>
    </location>
</feature>
<protein>
    <recommendedName>
        <fullName evidence="1">R3H domain-containing protein</fullName>
    </recommendedName>
</protein>
<reference evidence="2 3" key="1">
    <citation type="submission" date="2016-08" db="EMBL/GenBank/DDBJ databases">
        <title>Whole genome shotgun sequence of Pichia membranifaciens KS47-1.</title>
        <authorList>
            <person name="Konishi M."/>
            <person name="Ishida M."/>
            <person name="Arakawa T."/>
            <person name="Kato Y."/>
            <person name="Horiuchi J."/>
        </authorList>
    </citation>
    <scope>NUCLEOTIDE SEQUENCE [LARGE SCALE GENOMIC DNA]</scope>
    <source>
        <strain evidence="2 3">KS47-1</strain>
    </source>
</reference>
<gene>
    <name evidence="2" type="ORF">PMKS-000703</name>
</gene>
<name>A0A1Q2YCH6_9ASCO</name>
<dbReference type="SMART" id="SM00393">
    <property type="entry name" value="R3H"/>
    <property type="match status" value="1"/>
</dbReference>
<evidence type="ECO:0000313" key="2">
    <source>
        <dbReference type="EMBL" id="GAV27239.1"/>
    </source>
</evidence>